<keyword evidence="10" id="KW-1185">Reference proteome</keyword>
<feature type="binding site" evidence="6">
    <location>
        <position position="226"/>
    </location>
    <ligand>
        <name>ATP</name>
        <dbReference type="ChEBI" id="CHEBI:30616"/>
    </ligand>
</feature>
<accession>A0ABP0WZ79</accession>
<dbReference type="PROSITE" id="PS00107">
    <property type="entry name" value="PROTEIN_KINASE_ATP"/>
    <property type="match status" value="1"/>
</dbReference>
<dbReference type="Pfam" id="PF00481">
    <property type="entry name" value="PP2C"/>
    <property type="match status" value="1"/>
</dbReference>
<dbReference type="InterPro" id="IPR001245">
    <property type="entry name" value="Ser-Thr/Tyr_kinase_cat_dom"/>
</dbReference>
<dbReference type="EMBL" id="OZ020099">
    <property type="protein sequence ID" value="CAK9271260.1"/>
    <property type="molecule type" value="Genomic_DNA"/>
</dbReference>
<evidence type="ECO:0000259" key="8">
    <source>
        <dbReference type="PROSITE" id="PS51746"/>
    </source>
</evidence>
<feature type="domain" description="PPM-type phosphatase" evidence="8">
    <location>
        <begin position="546"/>
        <end position="771"/>
    </location>
</feature>
<dbReference type="SMART" id="SM00331">
    <property type="entry name" value="PP2C_SIG"/>
    <property type="match status" value="1"/>
</dbReference>
<dbReference type="InterPro" id="IPR001932">
    <property type="entry name" value="PPM-type_phosphatase-like_dom"/>
</dbReference>
<dbReference type="Proteomes" id="UP001497444">
    <property type="component" value="Chromosome 4"/>
</dbReference>
<evidence type="ECO:0008006" key="11">
    <source>
        <dbReference type="Google" id="ProtNLM"/>
    </source>
</evidence>
<dbReference type="Gene3D" id="3.60.40.10">
    <property type="entry name" value="PPM-type phosphatase domain"/>
    <property type="match status" value="1"/>
</dbReference>
<dbReference type="SUPFAM" id="SSF81606">
    <property type="entry name" value="PP2C-like"/>
    <property type="match status" value="1"/>
</dbReference>
<reference evidence="9" key="1">
    <citation type="submission" date="2024-02" db="EMBL/GenBank/DDBJ databases">
        <authorList>
            <consortium name="ELIXIR-Norway"/>
            <consortium name="Elixir Norway"/>
        </authorList>
    </citation>
    <scope>NUCLEOTIDE SEQUENCE</scope>
</reference>
<name>A0ABP0WZ79_9BRYO</name>
<dbReference type="InterPro" id="IPR008271">
    <property type="entry name" value="Ser/Thr_kinase_AS"/>
</dbReference>
<dbReference type="CDD" id="cd00143">
    <property type="entry name" value="PP2Cc"/>
    <property type="match status" value="1"/>
</dbReference>
<keyword evidence="3 6" id="KW-0547">Nucleotide-binding</keyword>
<evidence type="ECO:0000256" key="2">
    <source>
        <dbReference type="ARBA" id="ARBA00022679"/>
    </source>
</evidence>
<dbReference type="SMART" id="SM00220">
    <property type="entry name" value="S_TKc"/>
    <property type="match status" value="1"/>
</dbReference>
<dbReference type="PROSITE" id="PS50011">
    <property type="entry name" value="PROTEIN_KINASE_DOM"/>
    <property type="match status" value="1"/>
</dbReference>
<feature type="domain" description="Protein kinase" evidence="7">
    <location>
        <begin position="199"/>
        <end position="480"/>
    </location>
</feature>
<evidence type="ECO:0000313" key="10">
    <source>
        <dbReference type="Proteomes" id="UP001497444"/>
    </source>
</evidence>
<evidence type="ECO:0000256" key="6">
    <source>
        <dbReference type="PROSITE-ProRule" id="PRU10141"/>
    </source>
</evidence>
<protein>
    <recommendedName>
        <fullName evidence="11">Protein-serine/threonine phosphatase</fullName>
    </recommendedName>
</protein>
<dbReference type="InterPro" id="IPR011009">
    <property type="entry name" value="Kinase-like_dom_sf"/>
</dbReference>
<dbReference type="InterPro" id="IPR051681">
    <property type="entry name" value="Ser/Thr_Kinases-Pseudokinases"/>
</dbReference>
<evidence type="ECO:0000259" key="7">
    <source>
        <dbReference type="PROSITE" id="PS50011"/>
    </source>
</evidence>
<dbReference type="PROSITE" id="PS51746">
    <property type="entry name" value="PPM_2"/>
    <property type="match status" value="1"/>
</dbReference>
<dbReference type="Pfam" id="PF07714">
    <property type="entry name" value="PK_Tyr_Ser-Thr"/>
    <property type="match status" value="1"/>
</dbReference>
<dbReference type="PANTHER" id="PTHR44329">
    <property type="entry name" value="SERINE/THREONINE-PROTEIN KINASE TNNI3K-RELATED"/>
    <property type="match status" value="1"/>
</dbReference>
<dbReference type="InterPro" id="IPR017441">
    <property type="entry name" value="Protein_kinase_ATP_BS"/>
</dbReference>
<dbReference type="InterPro" id="IPR000719">
    <property type="entry name" value="Prot_kinase_dom"/>
</dbReference>
<keyword evidence="1" id="KW-0723">Serine/threonine-protein kinase</keyword>
<dbReference type="PROSITE" id="PS00108">
    <property type="entry name" value="PROTEIN_KINASE_ST"/>
    <property type="match status" value="1"/>
</dbReference>
<evidence type="ECO:0000256" key="3">
    <source>
        <dbReference type="ARBA" id="ARBA00022741"/>
    </source>
</evidence>
<organism evidence="9 10">
    <name type="scientific">Sphagnum jensenii</name>
    <dbReference type="NCBI Taxonomy" id="128206"/>
    <lineage>
        <taxon>Eukaryota</taxon>
        <taxon>Viridiplantae</taxon>
        <taxon>Streptophyta</taxon>
        <taxon>Embryophyta</taxon>
        <taxon>Bryophyta</taxon>
        <taxon>Sphagnophytina</taxon>
        <taxon>Sphagnopsida</taxon>
        <taxon>Sphagnales</taxon>
        <taxon>Sphagnaceae</taxon>
        <taxon>Sphagnum</taxon>
    </lineage>
</organism>
<sequence>MASPRDLLKECVIIAETIRFQSGKVKFNKSLCKFLADTYVDCLRHLDIDVFREGFSRNPAYITALVELRRLMLCGQMLVTRWTQKDWWMSVMTSSDSASVQQKVVLHFREFLECVKVLFLINLHMIDHPLFHSPIVSVREASTGDIHSLILSIEDYKRRHRLFPPKFVKLGDCLLEKLQAEIFNHGHPYVIDISRDVEIFYQHRLGGGSFGAVYKCKFLGVMAAAKVFQSDLNKEGVEQEANLCSKLLHPNVVQFIGYGVNEREHVIVLELMSMDLKRFLDDQKKKNGKKNGEQGPPLPLLTAINIMAQIAEAMNYLHKSGVMHRDLKASNVLINIGEGQDDSSLSVKLADFGLSKLKLHDSKYTTKMVGTTRWRAPEAFEDEANIEKYRKSADVYSFALVFFEVLTGEIPFGGVPLTNVLQCIRNGMRPHLPPVEYCPGYLSALIEKCWATTPAERPQFSEISQLLACCKNMILMHSFPSPRNFFMHFDVTRRGPPHLKNLFYRFNNFEGRIPGNPSVSGWGVSEDFKFSFGLASCCVSEATFQDFDANEIAKVDNRVIGCFGVFGTHPGSRLAKPFLGHLFHALLKHPHFFHDPKLAIVETYKEIDQDNWEEEKSQHHAARSTACMCVLVGDQLLVANVGDSRGVICTHGEAIALSTNHTPYQAQIGNPGGARYNHWINTGGFGVSWACGVQQLEQYLVTEPEIHEVTIEEGVDFLVLATAGLWSVVSNQDAVSMVQSIPDAEEAANRLVEEAHCRGSPDNVTCVIVRFHHDA</sequence>
<dbReference type="Gene3D" id="1.10.510.10">
    <property type="entry name" value="Transferase(Phosphotransferase) domain 1"/>
    <property type="match status" value="1"/>
</dbReference>
<dbReference type="SMART" id="SM00332">
    <property type="entry name" value="PP2Cc"/>
    <property type="match status" value="1"/>
</dbReference>
<keyword evidence="4" id="KW-0418">Kinase</keyword>
<dbReference type="PRINTS" id="PR00109">
    <property type="entry name" value="TYRKINASE"/>
</dbReference>
<gene>
    <name evidence="9" type="ORF">CSSPJE1EN1_LOCUS16738</name>
</gene>
<evidence type="ECO:0000256" key="1">
    <source>
        <dbReference type="ARBA" id="ARBA00022527"/>
    </source>
</evidence>
<dbReference type="SUPFAM" id="SSF56112">
    <property type="entry name" value="Protein kinase-like (PK-like)"/>
    <property type="match status" value="1"/>
</dbReference>
<keyword evidence="2" id="KW-0808">Transferase</keyword>
<dbReference type="InterPro" id="IPR036457">
    <property type="entry name" value="PPM-type-like_dom_sf"/>
</dbReference>
<evidence type="ECO:0000256" key="5">
    <source>
        <dbReference type="ARBA" id="ARBA00022840"/>
    </source>
</evidence>
<evidence type="ECO:0000313" key="9">
    <source>
        <dbReference type="EMBL" id="CAK9271260.1"/>
    </source>
</evidence>
<keyword evidence="5 6" id="KW-0067">ATP-binding</keyword>
<dbReference type="PANTHER" id="PTHR44329:SF260">
    <property type="entry name" value="PROTEIN KINASE DOMAIN-CONTAINING PROTEIN"/>
    <property type="match status" value="1"/>
</dbReference>
<proteinExistence type="predicted"/>
<evidence type="ECO:0000256" key="4">
    <source>
        <dbReference type="ARBA" id="ARBA00022777"/>
    </source>
</evidence>